<dbReference type="EMBL" id="LCOJ01000037">
    <property type="protein sequence ID" value="KKU74354.1"/>
    <property type="molecule type" value="Genomic_DNA"/>
</dbReference>
<comment type="caution">
    <text evidence="1">The sequence shown here is derived from an EMBL/GenBank/DDBJ whole genome shotgun (WGS) entry which is preliminary data.</text>
</comment>
<accession>A0A0G1SXU3</accession>
<name>A0A0G1SXU3_9BACT</name>
<sequence length="71" mass="8260">MILETIFGSRARVRLLKFLFRNYPNAFSVKEITRHLQEDPTAVKREVADFIQIGLLIKGNKQNEKIKTKVS</sequence>
<dbReference type="AlphaFoldDB" id="A0A0G1SXU3"/>
<reference evidence="1 2" key="1">
    <citation type="journal article" date="2015" name="Nature">
        <title>rRNA introns, odd ribosomes, and small enigmatic genomes across a large radiation of phyla.</title>
        <authorList>
            <person name="Brown C.T."/>
            <person name="Hug L.A."/>
            <person name="Thomas B.C."/>
            <person name="Sharon I."/>
            <person name="Castelle C.J."/>
            <person name="Singh A."/>
            <person name="Wilkins M.J."/>
            <person name="Williams K.H."/>
            <person name="Banfield J.F."/>
        </authorList>
    </citation>
    <scope>NUCLEOTIDE SEQUENCE [LARGE SCALE GENOMIC DNA]</scope>
</reference>
<protein>
    <submittedName>
        <fullName evidence="1">Putative transcriptional regulator</fullName>
    </submittedName>
</protein>
<gene>
    <name evidence="1" type="ORF">UY01_C0037G0009</name>
</gene>
<evidence type="ECO:0000313" key="2">
    <source>
        <dbReference type="Proteomes" id="UP000034879"/>
    </source>
</evidence>
<proteinExistence type="predicted"/>
<evidence type="ECO:0000313" key="1">
    <source>
        <dbReference type="EMBL" id="KKU74354.1"/>
    </source>
</evidence>
<organism evidence="1 2">
    <name type="scientific">Candidatus Nomurabacteria bacterium GW2011_GWB1_47_6</name>
    <dbReference type="NCBI Taxonomy" id="1618749"/>
    <lineage>
        <taxon>Bacteria</taxon>
        <taxon>Candidatus Nomuraibacteriota</taxon>
    </lineage>
</organism>
<dbReference type="Proteomes" id="UP000034879">
    <property type="component" value="Unassembled WGS sequence"/>
</dbReference>